<keyword evidence="1" id="KW-1133">Transmembrane helix</keyword>
<keyword evidence="3" id="KW-1185">Reference proteome</keyword>
<gene>
    <name evidence="2" type="ORF">V5O48_018154</name>
</gene>
<name>A0ABR3ELX8_9AGAR</name>
<sequence>MSTQTQPPPPQDFIAVVIVLDSSLALGAHWYNVLPGYIFPLFRRLTELNPGRTIRIGTVTYTIPDMMSYTPVLNKKFLIDFSVIVEVFRKEPHKIGLGSTLSAVTSGMPALEGLAAAIEMLDTLTSSCPTSGPGRPVVSCIFHVTAVLPDKTVNPQWNDLDSLDHLTWENLPSELQSRNIHFSSILVNPDTSIYPKLHASVLYLHAGRGSYPLTRKLGFGAGLVSREALAYSPSISLLLHSATD</sequence>
<evidence type="ECO:0000313" key="3">
    <source>
        <dbReference type="Proteomes" id="UP001465976"/>
    </source>
</evidence>
<organism evidence="2 3">
    <name type="scientific">Marasmius crinis-equi</name>
    <dbReference type="NCBI Taxonomy" id="585013"/>
    <lineage>
        <taxon>Eukaryota</taxon>
        <taxon>Fungi</taxon>
        <taxon>Dikarya</taxon>
        <taxon>Basidiomycota</taxon>
        <taxon>Agaricomycotina</taxon>
        <taxon>Agaricomycetes</taxon>
        <taxon>Agaricomycetidae</taxon>
        <taxon>Agaricales</taxon>
        <taxon>Marasmiineae</taxon>
        <taxon>Marasmiaceae</taxon>
        <taxon>Marasmius</taxon>
    </lineage>
</organism>
<evidence type="ECO:0000256" key="1">
    <source>
        <dbReference type="SAM" id="Phobius"/>
    </source>
</evidence>
<reference evidence="2 3" key="1">
    <citation type="submission" date="2024-02" db="EMBL/GenBank/DDBJ databases">
        <title>A draft genome for the cacao thread blight pathogen Marasmius crinis-equi.</title>
        <authorList>
            <person name="Cohen S.P."/>
            <person name="Baruah I.K."/>
            <person name="Amoako-Attah I."/>
            <person name="Bukari Y."/>
            <person name="Meinhardt L.W."/>
            <person name="Bailey B.A."/>
        </authorList>
    </citation>
    <scope>NUCLEOTIDE SEQUENCE [LARGE SCALE GENOMIC DNA]</scope>
    <source>
        <strain evidence="2 3">GH-76</strain>
    </source>
</reference>
<feature type="transmembrane region" description="Helical" evidence="1">
    <location>
        <begin position="13"/>
        <end position="34"/>
    </location>
</feature>
<evidence type="ECO:0008006" key="4">
    <source>
        <dbReference type="Google" id="ProtNLM"/>
    </source>
</evidence>
<keyword evidence="1" id="KW-0812">Transmembrane</keyword>
<dbReference type="Proteomes" id="UP001465976">
    <property type="component" value="Unassembled WGS sequence"/>
</dbReference>
<evidence type="ECO:0000313" key="2">
    <source>
        <dbReference type="EMBL" id="KAL0563901.1"/>
    </source>
</evidence>
<proteinExistence type="predicted"/>
<protein>
    <recommendedName>
        <fullName evidence="4">Mediator of RNA polymerase II transcription subunit 25</fullName>
    </recommendedName>
</protein>
<comment type="caution">
    <text evidence="2">The sequence shown here is derived from an EMBL/GenBank/DDBJ whole genome shotgun (WGS) entry which is preliminary data.</text>
</comment>
<accession>A0ABR3ELX8</accession>
<keyword evidence="1" id="KW-0472">Membrane</keyword>
<dbReference type="EMBL" id="JBAHYK010003117">
    <property type="protein sequence ID" value="KAL0563901.1"/>
    <property type="molecule type" value="Genomic_DNA"/>
</dbReference>
<feature type="non-terminal residue" evidence="2">
    <location>
        <position position="244"/>
    </location>
</feature>